<organism evidence="2 3">
    <name type="scientific">Branchiostoma lanceolatum</name>
    <name type="common">Common lancelet</name>
    <name type="synonym">Amphioxus lanceolatum</name>
    <dbReference type="NCBI Taxonomy" id="7740"/>
    <lineage>
        <taxon>Eukaryota</taxon>
        <taxon>Metazoa</taxon>
        <taxon>Chordata</taxon>
        <taxon>Cephalochordata</taxon>
        <taxon>Leptocardii</taxon>
        <taxon>Amphioxiformes</taxon>
        <taxon>Branchiostomatidae</taxon>
        <taxon>Branchiostoma</taxon>
    </lineage>
</organism>
<protein>
    <submittedName>
        <fullName evidence="2">Hypp7463 protein</fullName>
    </submittedName>
</protein>
<evidence type="ECO:0000313" key="3">
    <source>
        <dbReference type="Proteomes" id="UP000838412"/>
    </source>
</evidence>
<proteinExistence type="predicted"/>
<evidence type="ECO:0000256" key="1">
    <source>
        <dbReference type="SAM" id="MobiDB-lite"/>
    </source>
</evidence>
<dbReference type="Proteomes" id="UP000838412">
    <property type="component" value="Chromosome 14"/>
</dbReference>
<dbReference type="AlphaFoldDB" id="A0A8K0EEA2"/>
<dbReference type="EMBL" id="OV696699">
    <property type="protein sequence ID" value="CAH1245331.1"/>
    <property type="molecule type" value="Genomic_DNA"/>
</dbReference>
<reference evidence="2" key="1">
    <citation type="submission" date="2022-01" db="EMBL/GenBank/DDBJ databases">
        <authorList>
            <person name="Braso-Vives M."/>
        </authorList>
    </citation>
    <scope>NUCLEOTIDE SEQUENCE</scope>
</reference>
<feature type="region of interest" description="Disordered" evidence="1">
    <location>
        <begin position="1"/>
        <end position="88"/>
    </location>
</feature>
<evidence type="ECO:0000313" key="2">
    <source>
        <dbReference type="EMBL" id="CAH1245331.1"/>
    </source>
</evidence>
<sequence length="88" mass="9345">MAAHVNKMGGKSSKSKQKDKSEKKQKKNKNKGNKENQPDDSVPDPGFDPFGMNASPTPFVGAGSPPNGNARIGIPSFHDQTPGEKALL</sequence>
<gene>
    <name evidence="2" type="primary">Hypp7463</name>
    <name evidence="2" type="ORF">BLAG_LOCUS7698</name>
</gene>
<accession>A0A8K0EEA2</accession>
<feature type="compositionally biased region" description="Low complexity" evidence="1">
    <location>
        <begin position="1"/>
        <end position="12"/>
    </location>
</feature>
<keyword evidence="3" id="KW-1185">Reference proteome</keyword>
<name>A0A8K0EEA2_BRALA</name>